<dbReference type="InterPro" id="IPR043519">
    <property type="entry name" value="NT_sf"/>
</dbReference>
<proteinExistence type="predicted"/>
<dbReference type="Proteomes" id="UP000030758">
    <property type="component" value="Unassembled WGS sequence"/>
</dbReference>
<dbReference type="GO" id="GO:0031123">
    <property type="term" value="P:RNA 3'-end processing"/>
    <property type="evidence" value="ECO:0007669"/>
    <property type="project" value="TreeGrafter"/>
</dbReference>
<evidence type="ECO:0000313" key="2">
    <source>
        <dbReference type="EMBL" id="KFD64690.1"/>
    </source>
</evidence>
<organism evidence="2">
    <name type="scientific">Trichuris suis</name>
    <name type="common">pig whipworm</name>
    <dbReference type="NCBI Taxonomy" id="68888"/>
    <lineage>
        <taxon>Eukaryota</taxon>
        <taxon>Metazoa</taxon>
        <taxon>Ecdysozoa</taxon>
        <taxon>Nematoda</taxon>
        <taxon>Enoplea</taxon>
        <taxon>Dorylaimia</taxon>
        <taxon>Trichinellida</taxon>
        <taxon>Trichuridae</taxon>
        <taxon>Trichuris</taxon>
    </lineage>
</organism>
<dbReference type="AlphaFoldDB" id="A0A085N5E4"/>
<dbReference type="GO" id="GO:1990817">
    <property type="term" value="F:poly(A) RNA polymerase activity"/>
    <property type="evidence" value="ECO:0007669"/>
    <property type="project" value="TreeGrafter"/>
</dbReference>
<sequence length="739" mass="83664">MGAKEGFKQILKARAVTQTRQPLKRSGAASVIQRSSERSVDKLDHFADDLDWAEEYDLPRSVLHQTAFEEFMSRGRSASARSVMCFSTSKLPPRVGTSTLSHSPRHTVLKALENGHTLCLMVKYANLMKAELSWLGFEEMEYQDVKDILNCQQNELTTSGLQGKQKEEKRQGVILEMDKRVKTVTVLSMEIHLFECKDAVQVKRLLEEVNHRFQSRVFPWESRVIKHVSAAGCRDIHSIPKLTFPFETVDYISLEGTLREVESVNDQIEQLYQKTRISKEGLRLRFFLTSIIEDVIRRLFPQSICRPFGSTVNGFAQKGCDLDVNMQLNPDGLKAEQVSSGSQFYFCAKYRPANERSYIQQTLSAIGAVLESFIPCTEHVVKILNARVPIIKLSNRSLGISCDLTLDNRSSHQTAKVFWMFSVLQPSIRLLLFVVRRWAREIGLTRQHPGTWLSNFQLICLVAFFMQCRNPPLLPSIDVLLRQSSTLDKWQRSVKCSPEPCELLIEFFRFFTSQVNYENQALDLFAGQLTPKTEFAPIVIWNPMEDSHNITRNVESSEWQRCLECMEVAIKLLERSKGCKPGAGSQWGLLSLLDRSNYPSAENADVEHGAETLSNPLKLDQLLSTGHSCSTSSLMSTADSRSKIQILWNSNVQLQCATSNGGPHPLAYRNLQSSCSKHSKTCVERSQHTVWQPCNEIQVKRGIVKGMVDRALANAVALYEDHSVVKLEETSEQSAESAE</sequence>
<feature type="domain" description="Poly(A) RNA polymerase mitochondrial-like central palm" evidence="1">
    <location>
        <begin position="265"/>
        <end position="417"/>
    </location>
</feature>
<dbReference type="Gene3D" id="3.30.460.10">
    <property type="entry name" value="Beta Polymerase, domain 2"/>
    <property type="match status" value="1"/>
</dbReference>
<dbReference type="Pfam" id="PF22600">
    <property type="entry name" value="MTPAP-like_central"/>
    <property type="match status" value="1"/>
</dbReference>
<dbReference type="SUPFAM" id="SSF81631">
    <property type="entry name" value="PAP/OAS1 substrate-binding domain"/>
    <property type="match status" value="1"/>
</dbReference>
<gene>
    <name evidence="2" type="ORF">M514_07825</name>
</gene>
<evidence type="ECO:0000259" key="1">
    <source>
        <dbReference type="Pfam" id="PF22600"/>
    </source>
</evidence>
<accession>A0A085N5E4</accession>
<dbReference type="CDD" id="cd05402">
    <property type="entry name" value="NT_PAP_TUTase"/>
    <property type="match status" value="1"/>
</dbReference>
<protein>
    <recommendedName>
        <fullName evidence="1">Poly(A) RNA polymerase mitochondrial-like central palm domain-containing protein</fullName>
    </recommendedName>
</protein>
<reference evidence="2" key="1">
    <citation type="journal article" date="2014" name="Nat. Genet.">
        <title>Genome and transcriptome of the porcine whipworm Trichuris suis.</title>
        <authorList>
            <person name="Jex A.R."/>
            <person name="Nejsum P."/>
            <person name="Schwarz E.M."/>
            <person name="Hu L."/>
            <person name="Young N.D."/>
            <person name="Hall R.S."/>
            <person name="Korhonen P.K."/>
            <person name="Liao S."/>
            <person name="Thamsborg S."/>
            <person name="Xia J."/>
            <person name="Xu P."/>
            <person name="Wang S."/>
            <person name="Scheerlinck J.P."/>
            <person name="Hofmann A."/>
            <person name="Sternberg P.W."/>
            <person name="Wang J."/>
            <person name="Gasser R.B."/>
        </authorList>
    </citation>
    <scope>NUCLEOTIDE SEQUENCE [LARGE SCALE GENOMIC DNA]</scope>
    <source>
        <strain evidence="2">DCEP-RM93F</strain>
    </source>
</reference>
<dbReference type="PANTHER" id="PTHR12271:SF133">
    <property type="entry name" value="POLY(A) RNA POLYMERASE, MITOCHONDRIAL"/>
    <property type="match status" value="1"/>
</dbReference>
<name>A0A085N5E4_9BILA</name>
<dbReference type="InterPro" id="IPR054708">
    <property type="entry name" value="MTPAP-like_central"/>
</dbReference>
<dbReference type="EMBL" id="KL367552">
    <property type="protein sequence ID" value="KFD64690.1"/>
    <property type="molecule type" value="Genomic_DNA"/>
</dbReference>
<dbReference type="Gene3D" id="1.10.1410.10">
    <property type="match status" value="1"/>
</dbReference>
<dbReference type="SUPFAM" id="SSF81301">
    <property type="entry name" value="Nucleotidyltransferase"/>
    <property type="match status" value="1"/>
</dbReference>
<dbReference type="PANTHER" id="PTHR12271">
    <property type="entry name" value="POLY A POLYMERASE CID PAP -RELATED"/>
    <property type="match status" value="1"/>
</dbReference>